<keyword evidence="2" id="KW-0472">Membrane</keyword>
<evidence type="ECO:0000313" key="5">
    <source>
        <dbReference type="Proteomes" id="UP000636458"/>
    </source>
</evidence>
<feature type="transmembrane region" description="Helical" evidence="2">
    <location>
        <begin position="216"/>
        <end position="244"/>
    </location>
</feature>
<dbReference type="Proteomes" id="UP000636458">
    <property type="component" value="Unassembled WGS sequence"/>
</dbReference>
<dbReference type="RefSeq" id="WP_200556616.1">
    <property type="nucleotide sequence ID" value="NZ_JAEPES010000004.1"/>
</dbReference>
<keyword evidence="5" id="KW-1185">Reference proteome</keyword>
<keyword evidence="2" id="KW-1133">Transmembrane helix</keyword>
<keyword evidence="2" id="KW-0812">Transmembrane</keyword>
<gene>
    <name evidence="4" type="ORF">IV501_12245</name>
</gene>
<evidence type="ECO:0000259" key="3">
    <source>
        <dbReference type="Pfam" id="PF21725"/>
    </source>
</evidence>
<evidence type="ECO:0000256" key="1">
    <source>
        <dbReference type="SAM" id="MobiDB-lite"/>
    </source>
</evidence>
<accession>A0A934W2Z2</accession>
<feature type="region of interest" description="Disordered" evidence="1">
    <location>
        <begin position="103"/>
        <end position="138"/>
    </location>
</feature>
<protein>
    <recommendedName>
        <fullName evidence="3">Putative T7SS secretion signal domain-containing protein</fullName>
    </recommendedName>
</protein>
<evidence type="ECO:0000313" key="4">
    <source>
        <dbReference type="EMBL" id="MBK4348408.1"/>
    </source>
</evidence>
<dbReference type="EMBL" id="JAEPES010000004">
    <property type="protein sequence ID" value="MBK4348408.1"/>
    <property type="molecule type" value="Genomic_DNA"/>
</dbReference>
<evidence type="ECO:0000256" key="2">
    <source>
        <dbReference type="SAM" id="Phobius"/>
    </source>
</evidence>
<feature type="transmembrane region" description="Helical" evidence="2">
    <location>
        <begin position="256"/>
        <end position="277"/>
    </location>
</feature>
<reference evidence="4" key="1">
    <citation type="submission" date="2021-01" db="EMBL/GenBank/DDBJ databases">
        <title>Lacisediminihabitans sp. nov. strain G11-30, isolated from Antarctic Soil.</title>
        <authorList>
            <person name="Li J."/>
        </authorList>
    </citation>
    <scope>NUCLEOTIDE SEQUENCE</scope>
    <source>
        <strain evidence="4">G11-30</strain>
    </source>
</reference>
<dbReference type="Pfam" id="PF21725">
    <property type="entry name" value="T7SS_signal"/>
    <property type="match status" value="1"/>
</dbReference>
<organism evidence="4 5">
    <name type="scientific">Lacisediminihabitans changchengi</name>
    <dbReference type="NCBI Taxonomy" id="2787634"/>
    <lineage>
        <taxon>Bacteria</taxon>
        <taxon>Bacillati</taxon>
        <taxon>Actinomycetota</taxon>
        <taxon>Actinomycetes</taxon>
        <taxon>Micrococcales</taxon>
        <taxon>Microbacteriaceae</taxon>
        <taxon>Lacisediminihabitans</taxon>
    </lineage>
</organism>
<name>A0A934W2Z2_9MICO</name>
<dbReference type="InterPro" id="IPR049082">
    <property type="entry name" value="T7SS_signal"/>
</dbReference>
<feature type="domain" description="Putative T7SS secretion signal" evidence="3">
    <location>
        <begin position="10"/>
        <end position="176"/>
    </location>
</feature>
<comment type="caution">
    <text evidence="4">The sequence shown here is derived from an EMBL/GenBank/DDBJ whole genome shotgun (WGS) entry which is preliminary data.</text>
</comment>
<dbReference type="AlphaFoldDB" id="A0A934W2Z2"/>
<feature type="compositionally biased region" description="Basic and acidic residues" evidence="1">
    <location>
        <begin position="126"/>
        <end position="138"/>
    </location>
</feature>
<sequence length="447" mass="47366">MSDTEYLPLKGDPELLLAKANHYASIADAITRSVTTLKKIHQVDDMKSKATEALKDKSGDVADDIDKARDRYKNTASALITYAHKLRTAKDAADTAITHINQKQTEASQAHHAATNAEDGVATASDTEKSDAQKAADKAADAATTAQADLRAAQQEWHAALQIKNDAADVAVAAIVEVVEGKKNNGLEDGWWDDWGSKVLDVIKVICDIAGFLSIFLAWVPILGAVLVALAILGAVIALVEAIVKFANGEGSLTDVIFAAVGVVLAAFGGKIAAYLGKLVKFQAATKVMTKGSDFLNRKGFKLIFGESKAALRSGKLKSLFSDGPGFKTMMNDIKNPFDLKLGTTGNLFGKFTDGAATNFAKFIKNPLSLQSIENGAKVLSTAPLSGAKVAMVAMDVRKVASTGEKLYNAGDDLFFGGDDHITLKPESVIQIGVNNQEKAIRSTLGL</sequence>
<proteinExistence type="predicted"/>